<protein>
    <submittedName>
        <fullName evidence="1">Uncharacterized protein</fullName>
    </submittedName>
</protein>
<name>A0A8H3MD98_9GLOM</name>
<comment type="caution">
    <text evidence="1">The sequence shown here is derived from an EMBL/GenBank/DDBJ whole genome shotgun (WGS) entry which is preliminary data.</text>
</comment>
<sequence>MIHIITISSKVSMVYVINGDIKELAMIGAITSRGTASVSSIEIIWDEGLRVKGCNESFIGESEVSTSLCEAPLSFFFNAN</sequence>
<accession>A0A8H3MD98</accession>
<dbReference type="OrthoDB" id="2447033at2759"/>
<dbReference type="Proteomes" id="UP000615446">
    <property type="component" value="Unassembled WGS sequence"/>
</dbReference>
<gene>
    <name evidence="1" type="ORF">RCL2_003016900</name>
</gene>
<proteinExistence type="predicted"/>
<evidence type="ECO:0000313" key="1">
    <source>
        <dbReference type="EMBL" id="GET03855.1"/>
    </source>
</evidence>
<dbReference type="AlphaFoldDB" id="A0A8H3MD98"/>
<dbReference type="EMBL" id="BLAL01000334">
    <property type="protein sequence ID" value="GET03855.1"/>
    <property type="molecule type" value="Genomic_DNA"/>
</dbReference>
<reference evidence="1" key="1">
    <citation type="submission" date="2019-10" db="EMBL/GenBank/DDBJ databases">
        <title>Conservation and host-specific expression of non-tandemly repeated heterogenous ribosome RNA gene in arbuscular mycorrhizal fungi.</title>
        <authorList>
            <person name="Maeda T."/>
            <person name="Kobayashi Y."/>
            <person name="Nakagawa T."/>
            <person name="Ezawa T."/>
            <person name="Yamaguchi K."/>
            <person name="Bino T."/>
            <person name="Nishimoto Y."/>
            <person name="Shigenobu S."/>
            <person name="Kawaguchi M."/>
        </authorList>
    </citation>
    <scope>NUCLEOTIDE SEQUENCE</scope>
    <source>
        <strain evidence="1">HR1</strain>
    </source>
</reference>
<evidence type="ECO:0000313" key="2">
    <source>
        <dbReference type="Proteomes" id="UP000615446"/>
    </source>
</evidence>
<organism evidence="1 2">
    <name type="scientific">Rhizophagus clarus</name>
    <dbReference type="NCBI Taxonomy" id="94130"/>
    <lineage>
        <taxon>Eukaryota</taxon>
        <taxon>Fungi</taxon>
        <taxon>Fungi incertae sedis</taxon>
        <taxon>Mucoromycota</taxon>
        <taxon>Glomeromycotina</taxon>
        <taxon>Glomeromycetes</taxon>
        <taxon>Glomerales</taxon>
        <taxon>Glomeraceae</taxon>
        <taxon>Rhizophagus</taxon>
    </lineage>
</organism>